<evidence type="ECO:0000256" key="1">
    <source>
        <dbReference type="SAM" id="MobiDB-lite"/>
    </source>
</evidence>
<feature type="compositionally biased region" description="Basic and acidic residues" evidence="1">
    <location>
        <begin position="295"/>
        <end position="317"/>
    </location>
</feature>
<feature type="compositionally biased region" description="Basic and acidic residues" evidence="1">
    <location>
        <begin position="263"/>
        <end position="280"/>
    </location>
</feature>
<sequence length="431" mass="48845">MVKMNTTLKQYKKNKNVNKYSKKNRNKKNKKTKRQKKYYKRKQNSRKMKGGQVCLLDGNAACLKLVATVGGIEKNIVIDNNTEIEVVDGKDNVAVENTEIVDSGKVDSGKVDSGNPTVLNILKWKENANNNNALENKVELTKASPDNNPTWNSLANINNNKPAEDNVNIVSDENGISTIDSSEITPVNNDNKEVTSSPKKENLWKKVEPPPPPPRPTFGESGNNNLPQAQGKAATDIKNVSTENPYSDIDPKILEKYPPISVSKDDTHLSNNKNVDDNNKPKRRKSLTNINDLSNLKDFENTVKNPEVKKPQVKELFPDNTNNSPKPQVKIKDNVQQQQIPEDNDDNNVYNFTDYPDAESEEDPDAKGIKDENKSTVLREDEETKKRKDFDSTFVKNGGTNVRLRSRKMKTKKRKSHRTRKVKNIRRKIRK</sequence>
<reference evidence="2" key="1">
    <citation type="journal article" date="2020" name="Nature">
        <title>Giant virus diversity and host interactions through global metagenomics.</title>
        <authorList>
            <person name="Schulz F."/>
            <person name="Roux S."/>
            <person name="Paez-Espino D."/>
            <person name="Jungbluth S."/>
            <person name="Walsh D.A."/>
            <person name="Denef V.J."/>
            <person name="McMahon K.D."/>
            <person name="Konstantinidis K.T."/>
            <person name="Eloe-Fadrosh E.A."/>
            <person name="Kyrpides N.C."/>
            <person name="Woyke T."/>
        </authorList>
    </citation>
    <scope>NUCLEOTIDE SEQUENCE</scope>
    <source>
        <strain evidence="2">GVMAG-M-3300023174-144</strain>
    </source>
</reference>
<dbReference type="AlphaFoldDB" id="A0A6C0DDG0"/>
<feature type="compositionally biased region" description="Basic and acidic residues" evidence="1">
    <location>
        <begin position="190"/>
        <end position="208"/>
    </location>
</feature>
<name>A0A6C0DDG0_9ZZZZ</name>
<feature type="region of interest" description="Disordered" evidence="1">
    <location>
        <begin position="179"/>
        <end position="431"/>
    </location>
</feature>
<feature type="compositionally biased region" description="Basic and acidic residues" evidence="1">
    <location>
        <begin position="365"/>
        <end position="391"/>
    </location>
</feature>
<feature type="region of interest" description="Disordered" evidence="1">
    <location>
        <begin position="1"/>
        <end position="46"/>
    </location>
</feature>
<protein>
    <submittedName>
        <fullName evidence="2">Uncharacterized protein</fullName>
    </submittedName>
</protein>
<feature type="compositionally biased region" description="Basic residues" evidence="1">
    <location>
        <begin position="404"/>
        <end position="431"/>
    </location>
</feature>
<feature type="compositionally biased region" description="Polar residues" evidence="1">
    <location>
        <begin position="179"/>
        <end position="189"/>
    </location>
</feature>
<proteinExistence type="predicted"/>
<feature type="compositionally biased region" description="Basic residues" evidence="1">
    <location>
        <begin position="10"/>
        <end position="46"/>
    </location>
</feature>
<evidence type="ECO:0000313" key="2">
    <source>
        <dbReference type="EMBL" id="QHT14958.1"/>
    </source>
</evidence>
<dbReference type="EMBL" id="MN739598">
    <property type="protein sequence ID" value="QHT14958.1"/>
    <property type="molecule type" value="Genomic_DNA"/>
</dbReference>
<feature type="compositionally biased region" description="Polar residues" evidence="1">
    <location>
        <begin position="334"/>
        <end position="351"/>
    </location>
</feature>
<organism evidence="2">
    <name type="scientific">viral metagenome</name>
    <dbReference type="NCBI Taxonomy" id="1070528"/>
    <lineage>
        <taxon>unclassified sequences</taxon>
        <taxon>metagenomes</taxon>
        <taxon>organismal metagenomes</taxon>
    </lineage>
</organism>
<accession>A0A6C0DDG0</accession>